<protein>
    <recommendedName>
        <fullName evidence="2">FAD dependent oxidoreductase domain-containing protein</fullName>
    </recommendedName>
</protein>
<organism evidence="3">
    <name type="scientific">uncultured marine microorganism HF4000_133I24</name>
    <dbReference type="NCBI Taxonomy" id="455522"/>
    <lineage>
        <taxon>unclassified sequences</taxon>
        <taxon>environmental samples</taxon>
    </lineage>
</organism>
<dbReference type="SUPFAM" id="SSF51905">
    <property type="entry name" value="FAD/NAD(P)-binding domain"/>
    <property type="match status" value="1"/>
</dbReference>
<dbReference type="GO" id="GO:0016491">
    <property type="term" value="F:oxidoreductase activity"/>
    <property type="evidence" value="ECO:0007669"/>
    <property type="project" value="UniProtKB-KW"/>
</dbReference>
<name>B3T229_9ZZZZ</name>
<reference evidence="3" key="1">
    <citation type="journal article" date="2008" name="ISME J.">
        <title>Genomic patterns of recombination, clonal divergence and environment in marine microbial populations.</title>
        <authorList>
            <person name="Konstantinidis K.T."/>
            <person name="Delong E.F."/>
        </authorList>
    </citation>
    <scope>NUCLEOTIDE SEQUENCE</scope>
</reference>
<feature type="domain" description="FAD dependent oxidoreductase" evidence="2">
    <location>
        <begin position="5"/>
        <end position="223"/>
    </location>
</feature>
<dbReference type="PANTHER" id="PTHR13847:SF287">
    <property type="entry name" value="FAD-DEPENDENT OXIDOREDUCTASE DOMAIN-CONTAINING PROTEIN 1"/>
    <property type="match status" value="1"/>
</dbReference>
<dbReference type="Pfam" id="PF01266">
    <property type="entry name" value="DAO"/>
    <property type="match status" value="1"/>
</dbReference>
<gene>
    <name evidence="3" type="ORF">ALOHA_HF4000133I24ctg1g2</name>
</gene>
<evidence type="ECO:0000256" key="1">
    <source>
        <dbReference type="ARBA" id="ARBA00023002"/>
    </source>
</evidence>
<dbReference type="EMBL" id="EU016581">
    <property type="protein sequence ID" value="ABZ06638.1"/>
    <property type="molecule type" value="Genomic_DNA"/>
</dbReference>
<evidence type="ECO:0000259" key="2">
    <source>
        <dbReference type="Pfam" id="PF01266"/>
    </source>
</evidence>
<accession>B3T229</accession>
<sequence>MKSKYLIIGAGIHGLSSAWHLAEKLKNKNGGLKEDDVLVIDKTAVAAGASGTACGVVRNNYFQPAMRELMAHSVELWESDPKTFAYDSVGYMAISPESMRKDMQSVYEQQKTIGYESDFIEGEKQCSNYMKKIFSDWQAKGITNILHEKRGGYSKSKIAIQGIAKKAQAAGAKIITGIEVTGFKRESNSNAITSVETSKGIIECEQVIIAVGPWINNFWKMLELPKTVNIKNGNGKTDKDIPMWKYWFLQEGVMKVGMDFLKTNSGDLPPLVHVDSNEPLYSDVDGSLITDKMWGIYYKPDIVDLLGVQGGTAPYKVEKPLDQVNVDPYGTASKEYQTDKKFANMWSSALAHCQKRFEGKSNLYHRVPSGGLGCFTPDSFPIFDRFYENVYIIADSNHGYKMMGVGKLVAEEILEKESELLKPFRFNRYAKGELHPTSNSPFPWA</sequence>
<dbReference type="Gene3D" id="3.30.9.10">
    <property type="entry name" value="D-Amino Acid Oxidase, subunit A, domain 2"/>
    <property type="match status" value="1"/>
</dbReference>
<dbReference type="InterPro" id="IPR036188">
    <property type="entry name" value="FAD/NAD-bd_sf"/>
</dbReference>
<keyword evidence="1" id="KW-0560">Oxidoreductase</keyword>
<evidence type="ECO:0000313" key="3">
    <source>
        <dbReference type="EMBL" id="ABZ06638.1"/>
    </source>
</evidence>
<dbReference type="Gene3D" id="3.50.50.60">
    <property type="entry name" value="FAD/NAD(P)-binding domain"/>
    <property type="match status" value="1"/>
</dbReference>
<dbReference type="InterPro" id="IPR006076">
    <property type="entry name" value="FAD-dep_OxRdtase"/>
</dbReference>
<dbReference type="PANTHER" id="PTHR13847">
    <property type="entry name" value="SARCOSINE DEHYDROGENASE-RELATED"/>
    <property type="match status" value="1"/>
</dbReference>
<proteinExistence type="predicted"/>
<dbReference type="AlphaFoldDB" id="B3T229"/>